<dbReference type="PROSITE" id="PS51084">
    <property type="entry name" value="HIT_2"/>
    <property type="match status" value="1"/>
</dbReference>
<dbReference type="PROSITE" id="PS00892">
    <property type="entry name" value="HIT_1"/>
    <property type="match status" value="1"/>
</dbReference>
<evidence type="ECO:0000259" key="4">
    <source>
        <dbReference type="PROSITE" id="PS51084"/>
    </source>
</evidence>
<name>A6TSL5_ALKMQ</name>
<dbReference type="Pfam" id="PF01230">
    <property type="entry name" value="HIT"/>
    <property type="match status" value="1"/>
</dbReference>
<dbReference type="KEGG" id="amt:Amet_3043"/>
<dbReference type="PRINTS" id="PR00332">
    <property type="entry name" value="HISTRIAD"/>
</dbReference>
<dbReference type="RefSeq" id="WP_012064149.1">
    <property type="nucleotide sequence ID" value="NC_009633.1"/>
</dbReference>
<dbReference type="Proteomes" id="UP000001572">
    <property type="component" value="Chromosome"/>
</dbReference>
<dbReference type="PANTHER" id="PTHR23089">
    <property type="entry name" value="HISTIDINE TRIAD HIT PROTEIN"/>
    <property type="match status" value="1"/>
</dbReference>
<feature type="active site" description="Tele-AMP-histidine intermediate" evidence="1">
    <location>
        <position position="100"/>
    </location>
</feature>
<dbReference type="STRING" id="293826.Amet_3043"/>
<dbReference type="CDD" id="cd01276">
    <property type="entry name" value="PKCI_related"/>
    <property type="match status" value="1"/>
</dbReference>
<dbReference type="AlphaFoldDB" id="A6TSL5"/>
<dbReference type="InterPro" id="IPR036265">
    <property type="entry name" value="HIT-like_sf"/>
</dbReference>
<dbReference type="EMBL" id="CP000724">
    <property type="protein sequence ID" value="ABR49183.1"/>
    <property type="molecule type" value="Genomic_DNA"/>
</dbReference>
<dbReference type="Gene3D" id="3.30.428.10">
    <property type="entry name" value="HIT-like"/>
    <property type="match status" value="1"/>
</dbReference>
<dbReference type="OrthoDB" id="9784774at2"/>
<evidence type="ECO:0000256" key="3">
    <source>
        <dbReference type="PROSITE-ProRule" id="PRU00464"/>
    </source>
</evidence>
<dbReference type="HOGENOM" id="CLU_056776_8_1_9"/>
<evidence type="ECO:0000256" key="1">
    <source>
        <dbReference type="PIRSR" id="PIRSR601310-1"/>
    </source>
</evidence>
<dbReference type="InterPro" id="IPR001310">
    <property type="entry name" value="Histidine_triad_HIT"/>
</dbReference>
<evidence type="ECO:0000313" key="5">
    <source>
        <dbReference type="EMBL" id="ABR49183.1"/>
    </source>
</evidence>
<dbReference type="GO" id="GO:0003824">
    <property type="term" value="F:catalytic activity"/>
    <property type="evidence" value="ECO:0007669"/>
    <property type="project" value="InterPro"/>
</dbReference>
<protein>
    <submittedName>
        <fullName evidence="5">Histidine triad (HIT) protein</fullName>
    </submittedName>
</protein>
<dbReference type="eggNOG" id="COG0537">
    <property type="taxonomic scope" value="Bacteria"/>
</dbReference>
<dbReference type="InterPro" id="IPR019808">
    <property type="entry name" value="Histidine_triad_CS"/>
</dbReference>
<gene>
    <name evidence="5" type="ordered locus">Amet_3043</name>
</gene>
<reference evidence="6" key="1">
    <citation type="journal article" date="2016" name="Genome Announc.">
        <title>Complete genome sequence of Alkaliphilus metalliredigens strain QYMF, an alkaliphilic and metal-reducing bacterium isolated from borax-contaminated leachate ponds.</title>
        <authorList>
            <person name="Hwang C."/>
            <person name="Copeland A."/>
            <person name="Lucas S."/>
            <person name="Lapidus A."/>
            <person name="Barry K."/>
            <person name="Detter J.C."/>
            <person name="Glavina Del Rio T."/>
            <person name="Hammon N."/>
            <person name="Israni S."/>
            <person name="Dalin E."/>
            <person name="Tice H."/>
            <person name="Pitluck S."/>
            <person name="Chertkov O."/>
            <person name="Brettin T."/>
            <person name="Bruce D."/>
            <person name="Han C."/>
            <person name="Schmutz J."/>
            <person name="Larimer F."/>
            <person name="Land M.L."/>
            <person name="Hauser L."/>
            <person name="Kyrpides N."/>
            <person name="Mikhailova N."/>
            <person name="Ye Q."/>
            <person name="Zhou J."/>
            <person name="Richardson P."/>
            <person name="Fields M.W."/>
        </authorList>
    </citation>
    <scope>NUCLEOTIDE SEQUENCE [LARGE SCALE GENOMIC DNA]</scope>
    <source>
        <strain evidence="6">QYMF</strain>
    </source>
</reference>
<organism evidence="5 6">
    <name type="scientific">Alkaliphilus metalliredigens (strain QYMF)</name>
    <dbReference type="NCBI Taxonomy" id="293826"/>
    <lineage>
        <taxon>Bacteria</taxon>
        <taxon>Bacillati</taxon>
        <taxon>Bacillota</taxon>
        <taxon>Clostridia</taxon>
        <taxon>Peptostreptococcales</taxon>
        <taxon>Natronincolaceae</taxon>
        <taxon>Alkaliphilus</taxon>
    </lineage>
</organism>
<proteinExistence type="predicted"/>
<sequence>MECLFCKIVDQEIPATIIYENEDVMAFKDINPEAPVHLLVIPKKHIPSFAHLTQEDNEVLMPKIFVAIQHLAREFELEEEGFRVVNNCGTNGGQTVGHIHFHLMGGRRMVWPPG</sequence>
<dbReference type="InterPro" id="IPR011146">
    <property type="entry name" value="HIT-like"/>
</dbReference>
<feature type="short sequence motif" description="Histidine triad motif" evidence="2 3">
    <location>
        <begin position="98"/>
        <end position="102"/>
    </location>
</feature>
<dbReference type="SUPFAM" id="SSF54197">
    <property type="entry name" value="HIT-like"/>
    <property type="match status" value="1"/>
</dbReference>
<keyword evidence="6" id="KW-1185">Reference proteome</keyword>
<evidence type="ECO:0000256" key="2">
    <source>
        <dbReference type="PIRSR" id="PIRSR601310-3"/>
    </source>
</evidence>
<feature type="domain" description="HIT" evidence="4">
    <location>
        <begin position="4"/>
        <end position="114"/>
    </location>
</feature>
<accession>A6TSL5</accession>
<evidence type="ECO:0000313" key="6">
    <source>
        <dbReference type="Proteomes" id="UP000001572"/>
    </source>
</evidence>